<accession>A0A8J3CLD3</accession>
<dbReference type="SMART" id="SM00226">
    <property type="entry name" value="LMWPc"/>
    <property type="match status" value="1"/>
</dbReference>
<dbReference type="Proteomes" id="UP000614287">
    <property type="component" value="Unassembled WGS sequence"/>
</dbReference>
<feature type="domain" description="Phosphotyrosine protein phosphatase I" evidence="6">
    <location>
        <begin position="12"/>
        <end position="161"/>
    </location>
</feature>
<dbReference type="RefSeq" id="WP_229809658.1">
    <property type="nucleotide sequence ID" value="NZ_BMZG01000001.1"/>
</dbReference>
<keyword evidence="8" id="KW-1185">Reference proteome</keyword>
<dbReference type="PANTHER" id="PTHR11717:SF7">
    <property type="entry name" value="LOW MOLECULAR WEIGHT PHOSPHOTYROSINE PROTEIN PHOSPHATASE"/>
    <property type="match status" value="1"/>
</dbReference>
<evidence type="ECO:0000256" key="2">
    <source>
        <dbReference type="ARBA" id="ARBA00013064"/>
    </source>
</evidence>
<dbReference type="EC" id="3.1.3.48" evidence="2"/>
<dbReference type="Gene3D" id="3.40.50.2300">
    <property type="match status" value="1"/>
</dbReference>
<feature type="active site" description="Proton donor" evidence="5">
    <location>
        <position position="135"/>
    </location>
</feature>
<organism evidence="7 8">
    <name type="scientific">Formosimonas limnophila</name>
    <dbReference type="NCBI Taxonomy" id="1384487"/>
    <lineage>
        <taxon>Bacteria</taxon>
        <taxon>Pseudomonadati</taxon>
        <taxon>Pseudomonadota</taxon>
        <taxon>Betaproteobacteria</taxon>
        <taxon>Burkholderiales</taxon>
        <taxon>Burkholderiaceae</taxon>
        <taxon>Formosimonas</taxon>
    </lineage>
</organism>
<proteinExistence type="inferred from homology"/>
<sequence length="172" mass="19194">MKVEMIEPALKASVLFVCTGNICRSPVAQAVFEKKVQQAGLSDLIQVDSAGTAAYHVGEKPDSRSQHAAAFRGYNLMGQTARQVSQSDFEQFDMILVMDWGNLRALQNIAPENCRHKIELVMRYAQNSDDAEVPDPYYQEQDAFNLVLDYLEDASMGLLEVVKRRLPQPVAA</sequence>
<reference evidence="7" key="2">
    <citation type="submission" date="2020-09" db="EMBL/GenBank/DDBJ databases">
        <authorList>
            <person name="Sun Q."/>
            <person name="Kim S."/>
        </authorList>
    </citation>
    <scope>NUCLEOTIDE SEQUENCE</scope>
    <source>
        <strain evidence="7">KCTC 32501</strain>
    </source>
</reference>
<evidence type="ECO:0000256" key="3">
    <source>
        <dbReference type="ARBA" id="ARBA00022801"/>
    </source>
</evidence>
<evidence type="ECO:0000256" key="4">
    <source>
        <dbReference type="ARBA" id="ARBA00022912"/>
    </source>
</evidence>
<dbReference type="PANTHER" id="PTHR11717">
    <property type="entry name" value="LOW MOLECULAR WEIGHT PROTEIN TYROSINE PHOSPHATASE"/>
    <property type="match status" value="1"/>
</dbReference>
<keyword evidence="4" id="KW-0904">Protein phosphatase</keyword>
<dbReference type="InterPro" id="IPR023485">
    <property type="entry name" value="Ptyr_pPase"/>
</dbReference>
<dbReference type="InterPro" id="IPR036196">
    <property type="entry name" value="Ptyr_pPase_sf"/>
</dbReference>
<dbReference type="SUPFAM" id="SSF52788">
    <property type="entry name" value="Phosphotyrosine protein phosphatases I"/>
    <property type="match status" value="1"/>
</dbReference>
<dbReference type="InterPro" id="IPR050438">
    <property type="entry name" value="LMW_PTPase"/>
</dbReference>
<comment type="caution">
    <text evidence="7">The sequence shown here is derived from an EMBL/GenBank/DDBJ whole genome shotgun (WGS) entry which is preliminary data.</text>
</comment>
<dbReference type="Pfam" id="PF01451">
    <property type="entry name" value="LMWPc"/>
    <property type="match status" value="1"/>
</dbReference>
<keyword evidence="3" id="KW-0378">Hydrolase</keyword>
<protein>
    <recommendedName>
        <fullName evidence="2">protein-tyrosine-phosphatase</fullName>
        <ecNumber evidence="2">3.1.3.48</ecNumber>
    </recommendedName>
</protein>
<evidence type="ECO:0000256" key="5">
    <source>
        <dbReference type="PIRSR" id="PIRSR617867-1"/>
    </source>
</evidence>
<evidence type="ECO:0000259" key="6">
    <source>
        <dbReference type="SMART" id="SM00226"/>
    </source>
</evidence>
<dbReference type="InterPro" id="IPR017867">
    <property type="entry name" value="Tyr_phospatase_low_mol_wt"/>
</dbReference>
<feature type="active site" evidence="5">
    <location>
        <position position="24"/>
    </location>
</feature>
<dbReference type="AlphaFoldDB" id="A0A8J3CLD3"/>
<dbReference type="GO" id="GO:0004725">
    <property type="term" value="F:protein tyrosine phosphatase activity"/>
    <property type="evidence" value="ECO:0007669"/>
    <property type="project" value="UniProtKB-EC"/>
</dbReference>
<comment type="similarity">
    <text evidence="1">Belongs to the low molecular weight phosphotyrosine protein phosphatase family.</text>
</comment>
<evidence type="ECO:0000313" key="7">
    <source>
        <dbReference type="EMBL" id="GHA65158.1"/>
    </source>
</evidence>
<gene>
    <name evidence="7" type="primary">ptpA</name>
    <name evidence="7" type="ORF">GCM10009007_02030</name>
</gene>
<dbReference type="PRINTS" id="PR00719">
    <property type="entry name" value="LMWPTPASE"/>
</dbReference>
<reference evidence="7" key="1">
    <citation type="journal article" date="2014" name="Int. J. Syst. Evol. Microbiol.">
        <title>Complete genome sequence of Corynebacterium casei LMG S-19264T (=DSM 44701T), isolated from a smear-ripened cheese.</title>
        <authorList>
            <consortium name="US DOE Joint Genome Institute (JGI-PGF)"/>
            <person name="Walter F."/>
            <person name="Albersmeier A."/>
            <person name="Kalinowski J."/>
            <person name="Ruckert C."/>
        </authorList>
    </citation>
    <scope>NUCLEOTIDE SEQUENCE</scope>
    <source>
        <strain evidence="7">KCTC 32501</strain>
    </source>
</reference>
<evidence type="ECO:0000256" key="1">
    <source>
        <dbReference type="ARBA" id="ARBA00011063"/>
    </source>
</evidence>
<feature type="active site" description="Nucleophile" evidence="5">
    <location>
        <position position="18"/>
    </location>
</feature>
<dbReference type="CDD" id="cd16343">
    <property type="entry name" value="LMWPTP"/>
    <property type="match status" value="1"/>
</dbReference>
<dbReference type="EMBL" id="BMZG01000001">
    <property type="protein sequence ID" value="GHA65158.1"/>
    <property type="molecule type" value="Genomic_DNA"/>
</dbReference>
<evidence type="ECO:0000313" key="8">
    <source>
        <dbReference type="Proteomes" id="UP000614287"/>
    </source>
</evidence>
<name>A0A8J3CLD3_9BURK</name>